<dbReference type="InterPro" id="IPR000182">
    <property type="entry name" value="GNAT_dom"/>
</dbReference>
<protein>
    <recommendedName>
        <fullName evidence="1">N-acetyltransferase domain-containing protein</fullName>
    </recommendedName>
</protein>
<reference evidence="2 3" key="1">
    <citation type="submission" date="2018-01" db="EMBL/GenBank/DDBJ databases">
        <title>Genome sequence of the PGP bacterium Paenibacillus illinoisensis E3.</title>
        <authorList>
            <person name="Rolli E."/>
            <person name="Marasco R."/>
            <person name="Bessem C."/>
            <person name="Michoud G."/>
            <person name="Gaiarsa S."/>
            <person name="Borin S."/>
            <person name="Daffonchio D."/>
        </authorList>
    </citation>
    <scope>NUCLEOTIDE SEQUENCE [LARGE SCALE GENOMIC DNA]</scope>
    <source>
        <strain evidence="2 3">E3</strain>
    </source>
</reference>
<feature type="domain" description="N-acetyltransferase" evidence="1">
    <location>
        <begin position="1"/>
        <end position="176"/>
    </location>
</feature>
<dbReference type="PANTHER" id="PTHR43792">
    <property type="entry name" value="GNAT FAMILY, PUTATIVE (AFU_ORTHOLOGUE AFUA_3G00765)-RELATED-RELATED"/>
    <property type="match status" value="1"/>
</dbReference>
<organism evidence="2 3">
    <name type="scientific">Paenibacillus illinoisensis</name>
    <dbReference type="NCBI Taxonomy" id="59845"/>
    <lineage>
        <taxon>Bacteria</taxon>
        <taxon>Bacillati</taxon>
        <taxon>Bacillota</taxon>
        <taxon>Bacilli</taxon>
        <taxon>Bacillales</taxon>
        <taxon>Paenibacillaceae</taxon>
        <taxon>Paenibacillus</taxon>
    </lineage>
</organism>
<accession>A0A2W0C5A5</accession>
<dbReference type="PROSITE" id="PS51186">
    <property type="entry name" value="GNAT"/>
    <property type="match status" value="1"/>
</dbReference>
<dbReference type="OrthoDB" id="2352097at2"/>
<dbReference type="SUPFAM" id="SSF55729">
    <property type="entry name" value="Acyl-CoA N-acyltransferases (Nat)"/>
    <property type="match status" value="1"/>
</dbReference>
<sequence length="179" mass="20648">MLKKRDLHECHALHSLLNDPSVSPYVRYQCHSPEEYLFLTKQLMDEEEQKTTISRTILNEAGLPIGTIDLYHIVNHTGFLATWIGAPYFGNGYSQRAKSVFLSELFLEHAIETVFLKIRKQNIRSSKAAQKLSYVKLANDSHDELYGFINAGEQIYDLYRVERIDFIEYSMILNQGVAT</sequence>
<evidence type="ECO:0000313" key="2">
    <source>
        <dbReference type="EMBL" id="PYY25282.1"/>
    </source>
</evidence>
<keyword evidence="2" id="KW-0012">Acyltransferase</keyword>
<name>A0A2W0C5A5_9BACL</name>
<dbReference type="AlphaFoldDB" id="A0A2W0C5A5"/>
<dbReference type="Pfam" id="PF13302">
    <property type="entry name" value="Acetyltransf_3"/>
    <property type="match status" value="1"/>
</dbReference>
<dbReference type="GO" id="GO:0016747">
    <property type="term" value="F:acyltransferase activity, transferring groups other than amino-acyl groups"/>
    <property type="evidence" value="ECO:0007669"/>
    <property type="project" value="InterPro"/>
</dbReference>
<dbReference type="EMBL" id="PRLG01000039">
    <property type="protein sequence ID" value="PYY25282.1"/>
    <property type="molecule type" value="Genomic_DNA"/>
</dbReference>
<comment type="caution">
    <text evidence="2">The sequence shown here is derived from an EMBL/GenBank/DDBJ whole genome shotgun (WGS) entry which is preliminary data.</text>
</comment>
<dbReference type="InterPro" id="IPR051531">
    <property type="entry name" value="N-acetyltransferase"/>
</dbReference>
<dbReference type="Proteomes" id="UP000247459">
    <property type="component" value="Unassembled WGS sequence"/>
</dbReference>
<proteinExistence type="predicted"/>
<gene>
    <name evidence="2" type="ORF">PIL02S_06876</name>
</gene>
<evidence type="ECO:0000259" key="1">
    <source>
        <dbReference type="PROSITE" id="PS51186"/>
    </source>
</evidence>
<dbReference type="RefSeq" id="WP_110823118.1">
    <property type="nucleotide sequence ID" value="NZ_PRLG01000039.1"/>
</dbReference>
<dbReference type="PANTHER" id="PTHR43792:SF1">
    <property type="entry name" value="N-ACETYLTRANSFERASE DOMAIN-CONTAINING PROTEIN"/>
    <property type="match status" value="1"/>
</dbReference>
<dbReference type="Gene3D" id="3.40.630.30">
    <property type="match status" value="1"/>
</dbReference>
<dbReference type="InterPro" id="IPR016181">
    <property type="entry name" value="Acyl_CoA_acyltransferase"/>
</dbReference>
<evidence type="ECO:0000313" key="3">
    <source>
        <dbReference type="Proteomes" id="UP000247459"/>
    </source>
</evidence>
<keyword evidence="2" id="KW-0808">Transferase</keyword>